<dbReference type="Gene3D" id="1.10.10.1320">
    <property type="entry name" value="Anti-sigma factor, zinc-finger domain"/>
    <property type="match status" value="1"/>
</dbReference>
<proteinExistence type="predicted"/>
<evidence type="ECO:0000256" key="1">
    <source>
        <dbReference type="ARBA" id="ARBA00023015"/>
    </source>
</evidence>
<name>A0A7T0KG30_9CORY</name>
<organism evidence="4 5">
    <name type="scientific">Corynebacterium lizhenjunii</name>
    <dbReference type="NCBI Taxonomy" id="2709394"/>
    <lineage>
        <taxon>Bacteria</taxon>
        <taxon>Bacillati</taxon>
        <taxon>Actinomycetota</taxon>
        <taxon>Actinomycetes</taxon>
        <taxon>Mycobacteriales</taxon>
        <taxon>Corynebacteriaceae</taxon>
        <taxon>Corynebacterium</taxon>
    </lineage>
</organism>
<accession>A0A7T0KG30</accession>
<dbReference type="RefSeq" id="WP_165007533.1">
    <property type="nucleotide sequence ID" value="NZ_CP064954.1"/>
</dbReference>
<dbReference type="InterPro" id="IPR041916">
    <property type="entry name" value="Anti_sigma_zinc_sf"/>
</dbReference>
<dbReference type="InterPro" id="IPR027383">
    <property type="entry name" value="Znf_put"/>
</dbReference>
<keyword evidence="5" id="KW-1185">Reference proteome</keyword>
<keyword evidence="1" id="KW-0805">Transcription regulation</keyword>
<evidence type="ECO:0000313" key="4">
    <source>
        <dbReference type="EMBL" id="QPK79934.1"/>
    </source>
</evidence>
<reference evidence="4 5" key="1">
    <citation type="submission" date="2020-11" db="EMBL/GenBank/DDBJ databases">
        <title>Corynebacterium sp. ZJ-599.</title>
        <authorList>
            <person name="Zhou J."/>
        </authorList>
    </citation>
    <scope>NUCLEOTIDE SEQUENCE [LARGE SCALE GENOMIC DNA]</scope>
    <source>
        <strain evidence="4 5">ZJ-599</strain>
    </source>
</reference>
<feature type="domain" description="Putative zinc-finger" evidence="3">
    <location>
        <begin position="64"/>
        <end position="92"/>
    </location>
</feature>
<dbReference type="Pfam" id="PF13490">
    <property type="entry name" value="zf-HC2"/>
    <property type="match status" value="1"/>
</dbReference>
<evidence type="ECO:0000313" key="5">
    <source>
        <dbReference type="Proteomes" id="UP000594681"/>
    </source>
</evidence>
<dbReference type="EMBL" id="CP064954">
    <property type="protein sequence ID" value="QPK79934.1"/>
    <property type="molecule type" value="Genomic_DNA"/>
</dbReference>
<evidence type="ECO:0000259" key="3">
    <source>
        <dbReference type="Pfam" id="PF13490"/>
    </source>
</evidence>
<evidence type="ECO:0000256" key="2">
    <source>
        <dbReference type="ARBA" id="ARBA00023163"/>
    </source>
</evidence>
<protein>
    <submittedName>
        <fullName evidence="4">Zf-HC2 domain-containing protein</fullName>
    </submittedName>
</protein>
<gene>
    <name evidence="4" type="ORF">G7Y31_04375</name>
</gene>
<dbReference type="Proteomes" id="UP000594681">
    <property type="component" value="Chromosome"/>
</dbReference>
<dbReference type="KEGG" id="cliz:G7Y31_04375"/>
<sequence>MQDSQQPQDCPQAEIYQLASDLGIDAEALATLVALPGARRTKVLERLKDHARSRDHIGHLGPEAVVAFVDGEMDHKATHRVRIHLVHCDECRAEVHRQRGAAAWVRECSGASDMHAPVDLLAKLYNIASMPQYPGPSAEDTVHSGHHHFLDKVDLLLRTWGKQK</sequence>
<dbReference type="AlphaFoldDB" id="A0A7T0KG30"/>
<keyword evidence="2" id="KW-0804">Transcription</keyword>